<dbReference type="PaxDb" id="3708-A0A078HKK6"/>
<evidence type="ECO:0000256" key="4">
    <source>
        <dbReference type="ARBA" id="ARBA00022821"/>
    </source>
</evidence>
<sequence>MDSFKLVVIFTLLAMTAISCDFFPVEAEIFVQAAPPMCGPDCNGTFSFQQCYNHCVELGYKRGFCILSEPIRYRCCCPSN</sequence>
<evidence type="ECO:0000259" key="7">
    <source>
        <dbReference type="Pfam" id="PF24552"/>
    </source>
</evidence>
<name>A0A078HKK6_BRANA</name>
<accession>A0A078HKK6</accession>
<evidence type="ECO:0000256" key="3">
    <source>
        <dbReference type="ARBA" id="ARBA00022577"/>
    </source>
</evidence>
<keyword evidence="4" id="KW-0611">Plant defense</keyword>
<feature type="domain" description="Defensin-like" evidence="7">
    <location>
        <begin position="35"/>
        <end position="77"/>
    </location>
</feature>
<dbReference type="AlphaFoldDB" id="A0A078HKK6"/>
<keyword evidence="6" id="KW-0732">Signal</keyword>
<evidence type="ECO:0000256" key="6">
    <source>
        <dbReference type="SAM" id="SignalP"/>
    </source>
</evidence>
<keyword evidence="10" id="KW-1185">Reference proteome</keyword>
<organism evidence="9 10">
    <name type="scientific">Brassica napus</name>
    <name type="common">Rape</name>
    <dbReference type="NCBI Taxonomy" id="3708"/>
    <lineage>
        <taxon>Eukaryota</taxon>
        <taxon>Viridiplantae</taxon>
        <taxon>Streptophyta</taxon>
        <taxon>Embryophyta</taxon>
        <taxon>Tracheophyta</taxon>
        <taxon>Spermatophyta</taxon>
        <taxon>Magnoliopsida</taxon>
        <taxon>eudicotyledons</taxon>
        <taxon>Gunneridae</taxon>
        <taxon>Pentapetalae</taxon>
        <taxon>rosids</taxon>
        <taxon>malvids</taxon>
        <taxon>Brassicales</taxon>
        <taxon>Brassicaceae</taxon>
        <taxon>Brassiceae</taxon>
        <taxon>Brassica</taxon>
    </lineage>
</organism>
<dbReference type="EMBL" id="LK032417">
    <property type="protein sequence ID" value="CDY38166.1"/>
    <property type="molecule type" value="Genomic_DNA"/>
</dbReference>
<reference evidence="9" key="2">
    <citation type="submission" date="2014-06" db="EMBL/GenBank/DDBJ databases">
        <authorList>
            <person name="Genoscope - CEA"/>
        </authorList>
    </citation>
    <scope>NUCLEOTIDE SEQUENCE</scope>
</reference>
<evidence type="ECO:0000313" key="8">
    <source>
        <dbReference type="EMBL" id="CAF2157191.1"/>
    </source>
</evidence>
<keyword evidence="3" id="KW-0295">Fungicide</keyword>
<proteinExistence type="inferred from homology"/>
<evidence type="ECO:0000313" key="9">
    <source>
        <dbReference type="EMBL" id="CDY38166.1"/>
    </source>
</evidence>
<keyword evidence="5" id="KW-1015">Disulfide bond</keyword>
<gene>
    <name evidence="9" type="primary">BnaA07g02170D</name>
    <name evidence="8" type="ORF">DARMORV10_A07P02690.1</name>
    <name evidence="9" type="ORF">GSBRNA2T00065468001</name>
</gene>
<dbReference type="EMBL" id="HG994361">
    <property type="protein sequence ID" value="CAF2157191.1"/>
    <property type="molecule type" value="Genomic_DNA"/>
</dbReference>
<dbReference type="Proteomes" id="UP001295469">
    <property type="component" value="Chromosome A07"/>
</dbReference>
<dbReference type="PROSITE" id="PS51257">
    <property type="entry name" value="PROKAR_LIPOPROTEIN"/>
    <property type="match status" value="1"/>
</dbReference>
<feature type="chain" id="PRO_5040560731" evidence="6">
    <location>
        <begin position="28"/>
        <end position="80"/>
    </location>
</feature>
<dbReference type="Pfam" id="PF24552">
    <property type="entry name" value="Defensin"/>
    <property type="match status" value="1"/>
</dbReference>
<dbReference type="GO" id="GO:0050832">
    <property type="term" value="P:defense response to fungus"/>
    <property type="evidence" value="ECO:0007669"/>
    <property type="project" value="UniProtKB-KW"/>
</dbReference>
<evidence type="ECO:0000256" key="5">
    <source>
        <dbReference type="ARBA" id="ARBA00023157"/>
    </source>
</evidence>
<evidence type="ECO:0000256" key="1">
    <source>
        <dbReference type="ARBA" id="ARBA00006722"/>
    </source>
</evidence>
<feature type="signal peptide" evidence="6">
    <location>
        <begin position="1"/>
        <end position="27"/>
    </location>
</feature>
<dbReference type="Gramene" id="CDY38166">
    <property type="protein sequence ID" value="CDY38166"/>
    <property type="gene ID" value="GSBRNA2T00065468001"/>
</dbReference>
<dbReference type="InterPro" id="IPR056373">
    <property type="entry name" value="Defensin-like_dom"/>
</dbReference>
<protein>
    <submittedName>
        <fullName evidence="8">(rape) hypothetical protein</fullName>
    </submittedName>
    <submittedName>
        <fullName evidence="9">BnaA07g02170D protein</fullName>
    </submittedName>
</protein>
<reference evidence="8" key="3">
    <citation type="submission" date="2021-01" db="EMBL/GenBank/DDBJ databases">
        <authorList>
            <consortium name="Genoscope - CEA"/>
            <person name="William W."/>
        </authorList>
    </citation>
    <scope>NUCLEOTIDE SEQUENCE</scope>
</reference>
<dbReference type="Proteomes" id="UP000028999">
    <property type="component" value="Unassembled WGS sequence"/>
</dbReference>
<evidence type="ECO:0000256" key="2">
    <source>
        <dbReference type="ARBA" id="ARBA00022529"/>
    </source>
</evidence>
<dbReference type="GO" id="GO:0031640">
    <property type="term" value="P:killing of cells of another organism"/>
    <property type="evidence" value="ECO:0007669"/>
    <property type="project" value="UniProtKB-KW"/>
</dbReference>
<comment type="similarity">
    <text evidence="1">Belongs to the DEFL family.</text>
</comment>
<keyword evidence="2" id="KW-0929">Antimicrobial</keyword>
<reference evidence="9 10" key="1">
    <citation type="journal article" date="2014" name="Science">
        <title>Plant genetics. Early allopolyploid evolution in the post-Neolithic Brassica napus oilseed genome.</title>
        <authorList>
            <person name="Chalhoub B."/>
            <person name="Denoeud F."/>
            <person name="Liu S."/>
            <person name="Parkin I.A."/>
            <person name="Tang H."/>
            <person name="Wang X."/>
            <person name="Chiquet J."/>
            <person name="Belcram H."/>
            <person name="Tong C."/>
            <person name="Samans B."/>
            <person name="Correa M."/>
            <person name="Da Silva C."/>
            <person name="Just J."/>
            <person name="Falentin C."/>
            <person name="Koh C.S."/>
            <person name="Le Clainche I."/>
            <person name="Bernard M."/>
            <person name="Bento P."/>
            <person name="Noel B."/>
            <person name="Labadie K."/>
            <person name="Alberti A."/>
            <person name="Charles M."/>
            <person name="Arnaud D."/>
            <person name="Guo H."/>
            <person name="Daviaud C."/>
            <person name="Alamery S."/>
            <person name="Jabbari K."/>
            <person name="Zhao M."/>
            <person name="Edger P.P."/>
            <person name="Chelaifa H."/>
            <person name="Tack D."/>
            <person name="Lassalle G."/>
            <person name="Mestiri I."/>
            <person name="Schnel N."/>
            <person name="Le Paslier M.C."/>
            <person name="Fan G."/>
            <person name="Renault V."/>
            <person name="Bayer P.E."/>
            <person name="Golicz A.A."/>
            <person name="Manoli S."/>
            <person name="Lee T.H."/>
            <person name="Thi V.H."/>
            <person name="Chalabi S."/>
            <person name="Hu Q."/>
            <person name="Fan C."/>
            <person name="Tollenaere R."/>
            <person name="Lu Y."/>
            <person name="Battail C."/>
            <person name="Shen J."/>
            <person name="Sidebottom C.H."/>
            <person name="Wang X."/>
            <person name="Canaguier A."/>
            <person name="Chauveau A."/>
            <person name="Berard A."/>
            <person name="Deniot G."/>
            <person name="Guan M."/>
            <person name="Liu Z."/>
            <person name="Sun F."/>
            <person name="Lim Y.P."/>
            <person name="Lyons E."/>
            <person name="Town C.D."/>
            <person name="Bancroft I."/>
            <person name="Wang X."/>
            <person name="Meng J."/>
            <person name="Ma J."/>
            <person name="Pires J.C."/>
            <person name="King G.J."/>
            <person name="Brunel D."/>
            <person name="Delourme R."/>
            <person name="Renard M."/>
            <person name="Aury J.M."/>
            <person name="Adams K.L."/>
            <person name="Batley J."/>
            <person name="Snowdon R.J."/>
            <person name="Tost J."/>
            <person name="Edwards D."/>
            <person name="Zhou Y."/>
            <person name="Hua W."/>
            <person name="Sharpe A.G."/>
            <person name="Paterson A.H."/>
            <person name="Guan C."/>
            <person name="Wincker P."/>
        </authorList>
    </citation>
    <scope>NUCLEOTIDE SEQUENCE [LARGE SCALE GENOMIC DNA]</scope>
    <source>
        <strain evidence="10">cv. Darmor-bzh</strain>
    </source>
</reference>
<evidence type="ECO:0000313" key="10">
    <source>
        <dbReference type="Proteomes" id="UP000028999"/>
    </source>
</evidence>